<proteinExistence type="predicted"/>
<dbReference type="EMBL" id="BLXT01005465">
    <property type="protein sequence ID" value="GFO22915.1"/>
    <property type="molecule type" value="Genomic_DNA"/>
</dbReference>
<reference evidence="2 3" key="1">
    <citation type="journal article" date="2021" name="Elife">
        <title>Chloroplast acquisition without the gene transfer in kleptoplastic sea slugs, Plakobranchus ocellatus.</title>
        <authorList>
            <person name="Maeda T."/>
            <person name="Takahashi S."/>
            <person name="Yoshida T."/>
            <person name="Shimamura S."/>
            <person name="Takaki Y."/>
            <person name="Nagai Y."/>
            <person name="Toyoda A."/>
            <person name="Suzuki Y."/>
            <person name="Arimoto A."/>
            <person name="Ishii H."/>
            <person name="Satoh N."/>
            <person name="Nishiyama T."/>
            <person name="Hasebe M."/>
            <person name="Maruyama T."/>
            <person name="Minagawa J."/>
            <person name="Obokata J."/>
            <person name="Shigenobu S."/>
        </authorList>
    </citation>
    <scope>NUCLEOTIDE SEQUENCE [LARGE SCALE GENOMIC DNA]</scope>
</reference>
<evidence type="ECO:0000313" key="2">
    <source>
        <dbReference type="EMBL" id="GFO22915.1"/>
    </source>
</evidence>
<dbReference type="AlphaFoldDB" id="A0AAV4BQN8"/>
<protein>
    <submittedName>
        <fullName evidence="2">Uncharacterized protein</fullName>
    </submittedName>
</protein>
<gene>
    <name evidence="2" type="ORF">PoB_004942000</name>
</gene>
<comment type="caution">
    <text evidence="2">The sequence shown here is derived from an EMBL/GenBank/DDBJ whole genome shotgun (WGS) entry which is preliminary data.</text>
</comment>
<evidence type="ECO:0000256" key="1">
    <source>
        <dbReference type="SAM" id="MobiDB-lite"/>
    </source>
</evidence>
<organism evidence="2 3">
    <name type="scientific">Plakobranchus ocellatus</name>
    <dbReference type="NCBI Taxonomy" id="259542"/>
    <lineage>
        <taxon>Eukaryota</taxon>
        <taxon>Metazoa</taxon>
        <taxon>Spiralia</taxon>
        <taxon>Lophotrochozoa</taxon>
        <taxon>Mollusca</taxon>
        <taxon>Gastropoda</taxon>
        <taxon>Heterobranchia</taxon>
        <taxon>Euthyneura</taxon>
        <taxon>Panpulmonata</taxon>
        <taxon>Sacoglossa</taxon>
        <taxon>Placobranchoidea</taxon>
        <taxon>Plakobranchidae</taxon>
        <taxon>Plakobranchus</taxon>
    </lineage>
</organism>
<keyword evidence="3" id="KW-1185">Reference proteome</keyword>
<name>A0AAV4BQN8_9GAST</name>
<dbReference type="Proteomes" id="UP000735302">
    <property type="component" value="Unassembled WGS sequence"/>
</dbReference>
<feature type="region of interest" description="Disordered" evidence="1">
    <location>
        <begin position="96"/>
        <end position="121"/>
    </location>
</feature>
<evidence type="ECO:0000313" key="3">
    <source>
        <dbReference type="Proteomes" id="UP000735302"/>
    </source>
</evidence>
<accession>A0AAV4BQN8</accession>
<sequence>MWSERRHKTCKSQQYKNKLYPSFNINHWVIVSANGYIPTKVLRLQCLTVSLSVQEWRGALCAVRCAAVGTHISKIEVKEIWYTGLEKDIETKISYAPQQGDHRLSSGSPTGQGAGGGARTSDRRVLADLRADSLATVPPTPRHAVTSVFEDARKSLTVSSQ</sequence>